<dbReference type="PROSITE" id="PS00455">
    <property type="entry name" value="AMP_BINDING"/>
    <property type="match status" value="1"/>
</dbReference>
<accession>A0A8U0A3D8</accession>
<name>A0A8U0A3D8_9EURY</name>
<dbReference type="Gene3D" id="3.30.300.30">
    <property type="match status" value="1"/>
</dbReference>
<dbReference type="SUPFAM" id="SSF56801">
    <property type="entry name" value="Acetyl-CoA synthetase-like"/>
    <property type="match status" value="1"/>
</dbReference>
<dbReference type="PANTHER" id="PTHR43767:SF1">
    <property type="entry name" value="NONRIBOSOMAL PEPTIDE SYNTHASE PES1 (EUROFUNG)-RELATED"/>
    <property type="match status" value="1"/>
</dbReference>
<keyword evidence="4" id="KW-1185">Reference proteome</keyword>
<dbReference type="GO" id="GO:0016878">
    <property type="term" value="F:acid-thiol ligase activity"/>
    <property type="evidence" value="ECO:0007669"/>
    <property type="project" value="UniProtKB-ARBA"/>
</dbReference>
<dbReference type="PANTHER" id="PTHR43767">
    <property type="entry name" value="LONG-CHAIN-FATTY-ACID--COA LIGASE"/>
    <property type="match status" value="1"/>
</dbReference>
<dbReference type="KEGG" id="haad:MW046_11100"/>
<dbReference type="InterPro" id="IPR020845">
    <property type="entry name" value="AMP-binding_CS"/>
</dbReference>
<gene>
    <name evidence="3" type="ORF">MW046_11100</name>
</gene>
<dbReference type="InterPro" id="IPR050237">
    <property type="entry name" value="ATP-dep_AMP-bd_enzyme"/>
</dbReference>
<dbReference type="AlphaFoldDB" id="A0A8U0A3D8"/>
<evidence type="ECO:0000259" key="2">
    <source>
        <dbReference type="Pfam" id="PF13193"/>
    </source>
</evidence>
<dbReference type="Gene3D" id="3.40.50.12780">
    <property type="entry name" value="N-terminal domain of ligase-like"/>
    <property type="match status" value="1"/>
</dbReference>
<dbReference type="InterPro" id="IPR042099">
    <property type="entry name" value="ANL_N_sf"/>
</dbReference>
<evidence type="ECO:0000313" key="4">
    <source>
        <dbReference type="Proteomes" id="UP000831768"/>
    </source>
</evidence>
<dbReference type="GeneID" id="71928601"/>
<proteinExistence type="predicted"/>
<evidence type="ECO:0000313" key="3">
    <source>
        <dbReference type="EMBL" id="UPM42497.1"/>
    </source>
</evidence>
<sequence>MRDWLSHRAVVSPDATALIASTTGASETYAALDVAVEELAARLTALAVTDGTIGIVLHSRSAAVRIVHAAMRVGAVVIPFDPDGTESELTEQFEHADPDCLICERATEQLVTAVDPSVPVRSVDSGGKIRALAEEPQAPIDVHEWQFDDPLVMLFTSGTTGHPKLVVLTVGNIFMSAVASADRLGVLPTDRWCSPLGVHHMGGLAPIYRAVIDGTCLLLAPTDPEPLLDALTEYEATGVSLVPIVLDRLLDAGTLPDSLRSVLLGGAPATEALIGRCDDRNIPVCPTYGMTEAASQITTARPSEATATPGTVGRPLFLTAVTVVDSSGTPVPAGERGEIVVSGPTVTPGYYEDPQATAAAFCEYGFRTGDIGYLDTDHRLWIEGRVDDRIVTGGETVDPNEIVGVLCDHPAITDAAVVGVADEEWGERIGVLLERSDTVKKQAIDAHCRSRLSSHKRPRIIAFGSIPRTASGTIDRKAVRERLTARTT</sequence>
<feature type="domain" description="AMP-binding enzyme C-terminal" evidence="2">
    <location>
        <begin position="405"/>
        <end position="472"/>
    </location>
</feature>
<feature type="domain" description="AMP-dependent synthetase/ligase" evidence="1">
    <location>
        <begin position="7"/>
        <end position="351"/>
    </location>
</feature>
<keyword evidence="3" id="KW-0436">Ligase</keyword>
<dbReference type="InterPro" id="IPR025110">
    <property type="entry name" value="AMP-bd_C"/>
</dbReference>
<protein>
    <submittedName>
        <fullName evidence="3">Acyl--CoA ligase</fullName>
    </submittedName>
</protein>
<dbReference type="InterPro" id="IPR045851">
    <property type="entry name" value="AMP-bd_C_sf"/>
</dbReference>
<dbReference type="InterPro" id="IPR000873">
    <property type="entry name" value="AMP-dep_synth/lig_dom"/>
</dbReference>
<dbReference type="Proteomes" id="UP000831768">
    <property type="component" value="Chromosome"/>
</dbReference>
<dbReference type="EMBL" id="CP096019">
    <property type="protein sequence ID" value="UPM42497.1"/>
    <property type="molecule type" value="Genomic_DNA"/>
</dbReference>
<reference evidence="3" key="1">
    <citation type="submission" date="2022-04" db="EMBL/GenBank/DDBJ databases">
        <title>Halocatena sp. nov., isolated from a salt lake.</title>
        <authorList>
            <person name="Cui H.-L."/>
        </authorList>
    </citation>
    <scope>NUCLEOTIDE SEQUENCE</scope>
    <source>
        <strain evidence="3">AD-1</strain>
    </source>
</reference>
<organism evidence="3 4">
    <name type="scientific">Halocatena salina</name>
    <dbReference type="NCBI Taxonomy" id="2934340"/>
    <lineage>
        <taxon>Archaea</taxon>
        <taxon>Methanobacteriati</taxon>
        <taxon>Methanobacteriota</taxon>
        <taxon>Stenosarchaea group</taxon>
        <taxon>Halobacteria</taxon>
        <taxon>Halobacteriales</taxon>
        <taxon>Natronomonadaceae</taxon>
        <taxon>Halocatena</taxon>
    </lineage>
</organism>
<dbReference type="RefSeq" id="WP_247993170.1">
    <property type="nucleotide sequence ID" value="NZ_CP096019.1"/>
</dbReference>
<dbReference type="Pfam" id="PF13193">
    <property type="entry name" value="AMP-binding_C"/>
    <property type="match status" value="1"/>
</dbReference>
<evidence type="ECO:0000259" key="1">
    <source>
        <dbReference type="Pfam" id="PF00501"/>
    </source>
</evidence>
<dbReference type="Pfam" id="PF00501">
    <property type="entry name" value="AMP-binding"/>
    <property type="match status" value="1"/>
</dbReference>